<dbReference type="KEGG" id="mpt:Mpe_A1330"/>
<dbReference type="PANTHER" id="PTHR38776">
    <property type="entry name" value="MLTA-INTERACTING PROTEIN-RELATED"/>
    <property type="match status" value="1"/>
</dbReference>
<dbReference type="InterPro" id="IPR010583">
    <property type="entry name" value="MipA"/>
</dbReference>
<evidence type="ECO:0000256" key="1">
    <source>
        <dbReference type="ARBA" id="ARBA00004442"/>
    </source>
</evidence>
<evidence type="ECO:0000256" key="5">
    <source>
        <dbReference type="ARBA" id="ARBA00023237"/>
    </source>
</evidence>
<keyword evidence="4" id="KW-0472">Membrane</keyword>
<reference evidence="7 8" key="1">
    <citation type="journal article" date="2007" name="J. Bacteriol.">
        <title>Whole-genome analysis of the methyl tert-butyl ether-degrading beta-proteobacterium Methylibium petroleiphilum PM1.</title>
        <authorList>
            <person name="Kane S.R."/>
            <person name="Chakicherla A.Y."/>
            <person name="Chain P.S.G."/>
            <person name="Schmidt R."/>
            <person name="Shin M.W."/>
            <person name="Legler T.C."/>
            <person name="Scow K.M."/>
            <person name="Larimer F.W."/>
            <person name="Lucas S.M."/>
            <person name="Richardson P.M."/>
            <person name="Hristova K.R."/>
        </authorList>
    </citation>
    <scope>NUCLEOTIDE SEQUENCE [LARGE SCALE GENOMIC DNA]</scope>
    <source>
        <strain evidence="8">ATCC BAA-1232 / LMG 22953 / PM1</strain>
    </source>
</reference>
<dbReference type="EMBL" id="CP000555">
    <property type="protein sequence ID" value="ABM94292.1"/>
    <property type="molecule type" value="Genomic_DNA"/>
</dbReference>
<comment type="subcellular location">
    <subcellularLocation>
        <location evidence="1">Cell outer membrane</location>
    </subcellularLocation>
</comment>
<dbReference type="AlphaFoldDB" id="A2SFF3"/>
<organism evidence="7 8">
    <name type="scientific">Methylibium petroleiphilum (strain ATCC BAA-1232 / LMG 22953 / PM1)</name>
    <dbReference type="NCBI Taxonomy" id="420662"/>
    <lineage>
        <taxon>Bacteria</taxon>
        <taxon>Pseudomonadati</taxon>
        <taxon>Pseudomonadota</taxon>
        <taxon>Betaproteobacteria</taxon>
        <taxon>Burkholderiales</taxon>
        <taxon>Sphaerotilaceae</taxon>
        <taxon>Methylibium</taxon>
    </lineage>
</organism>
<dbReference type="HOGENOM" id="CLU_056131_0_0_4"/>
<comment type="similarity">
    <text evidence="2">Belongs to the MipA/OmpV family.</text>
</comment>
<sequence>MRRLAGNACIASLLACTASLPVAAQAQRPLWELGLGVAGLRLPHYRGANQSHDWLLPVPYAVYRGKIFKADRDGARAVLFESDRLDFDLSLAATAPTRSEDNDARRGMSDLAPTLEFGPNLNWTAARGTGWTLQLRAPVRAALTLESRARGIGWTATPNLGLDVENVGSSGWNLGLMSGPVFGSRRFNAYFYDVPTADATADRPAYRSPGGYAGAQATATLSRRFERTWAGLFVRHDTLHGARFADSPLVRQRDNLSFGIVFSWVFATSSETVSSDR</sequence>
<dbReference type="STRING" id="420662.Mpe_A1330"/>
<evidence type="ECO:0000313" key="8">
    <source>
        <dbReference type="Proteomes" id="UP000000366"/>
    </source>
</evidence>
<keyword evidence="8" id="KW-1185">Reference proteome</keyword>
<evidence type="ECO:0000256" key="2">
    <source>
        <dbReference type="ARBA" id="ARBA00005722"/>
    </source>
</evidence>
<proteinExistence type="inferred from homology"/>
<dbReference type="eggNOG" id="COG3713">
    <property type="taxonomic scope" value="Bacteria"/>
</dbReference>
<evidence type="ECO:0000256" key="4">
    <source>
        <dbReference type="ARBA" id="ARBA00023136"/>
    </source>
</evidence>
<keyword evidence="5" id="KW-0998">Cell outer membrane</keyword>
<dbReference type="RefSeq" id="WP_011828929.1">
    <property type="nucleotide sequence ID" value="NC_008825.1"/>
</dbReference>
<feature type="signal peptide" evidence="6">
    <location>
        <begin position="1"/>
        <end position="26"/>
    </location>
</feature>
<dbReference type="GO" id="GO:0009279">
    <property type="term" value="C:cell outer membrane"/>
    <property type="evidence" value="ECO:0007669"/>
    <property type="project" value="UniProtKB-SubCell"/>
</dbReference>
<feature type="chain" id="PRO_5002646367" evidence="6">
    <location>
        <begin position="27"/>
        <end position="277"/>
    </location>
</feature>
<evidence type="ECO:0000256" key="6">
    <source>
        <dbReference type="SAM" id="SignalP"/>
    </source>
</evidence>
<gene>
    <name evidence="7" type="ordered locus">Mpe_A1330</name>
</gene>
<dbReference type="PANTHER" id="PTHR38776:SF1">
    <property type="entry name" value="MLTA-INTERACTING PROTEIN-RELATED"/>
    <property type="match status" value="1"/>
</dbReference>
<protein>
    <submittedName>
        <fullName evidence="7">Putative outer membrane protein</fullName>
    </submittedName>
</protein>
<dbReference type="Pfam" id="PF06629">
    <property type="entry name" value="MipA"/>
    <property type="match status" value="1"/>
</dbReference>
<keyword evidence="3 6" id="KW-0732">Signal</keyword>
<evidence type="ECO:0000313" key="7">
    <source>
        <dbReference type="EMBL" id="ABM94292.1"/>
    </source>
</evidence>
<dbReference type="PROSITE" id="PS51257">
    <property type="entry name" value="PROKAR_LIPOPROTEIN"/>
    <property type="match status" value="1"/>
</dbReference>
<evidence type="ECO:0000256" key="3">
    <source>
        <dbReference type="ARBA" id="ARBA00022729"/>
    </source>
</evidence>
<accession>A2SFF3</accession>
<name>A2SFF3_METPP</name>
<dbReference type="Proteomes" id="UP000000366">
    <property type="component" value="Chromosome"/>
</dbReference>